<evidence type="ECO:0000256" key="10">
    <source>
        <dbReference type="SAM" id="SignalP"/>
    </source>
</evidence>
<dbReference type="InterPro" id="IPR036942">
    <property type="entry name" value="Beta-barrel_TonB_sf"/>
</dbReference>
<evidence type="ECO:0000313" key="14">
    <source>
        <dbReference type="Proteomes" id="UP000217265"/>
    </source>
</evidence>
<evidence type="ECO:0000256" key="3">
    <source>
        <dbReference type="ARBA" id="ARBA00022452"/>
    </source>
</evidence>
<dbReference type="EMBL" id="CP023344">
    <property type="protein sequence ID" value="ATC63752.1"/>
    <property type="molecule type" value="Genomic_DNA"/>
</dbReference>
<comment type="similarity">
    <text evidence="8 9">Belongs to the TonB-dependent receptor family.</text>
</comment>
<gene>
    <name evidence="13" type="ORF">CMV30_07190</name>
</gene>
<keyword evidence="2 8" id="KW-0813">Transport</keyword>
<organism evidence="13 14">
    <name type="scientific">Nibricoccus aquaticus</name>
    <dbReference type="NCBI Taxonomy" id="2576891"/>
    <lineage>
        <taxon>Bacteria</taxon>
        <taxon>Pseudomonadati</taxon>
        <taxon>Verrucomicrobiota</taxon>
        <taxon>Opitutia</taxon>
        <taxon>Opitutales</taxon>
        <taxon>Opitutaceae</taxon>
        <taxon>Nibricoccus</taxon>
    </lineage>
</organism>
<keyword evidence="3 8" id="KW-1134">Transmembrane beta strand</keyword>
<evidence type="ECO:0000256" key="1">
    <source>
        <dbReference type="ARBA" id="ARBA00004571"/>
    </source>
</evidence>
<keyword evidence="14" id="KW-1185">Reference proteome</keyword>
<comment type="subcellular location">
    <subcellularLocation>
        <location evidence="1 8">Cell outer membrane</location>
        <topology evidence="1 8">Multi-pass membrane protein</topology>
    </subcellularLocation>
</comment>
<protein>
    <recommendedName>
        <fullName evidence="15">TonB-dependent receptor</fullName>
    </recommendedName>
</protein>
<dbReference type="Pfam" id="PF07715">
    <property type="entry name" value="Plug"/>
    <property type="match status" value="1"/>
</dbReference>
<feature type="domain" description="TonB-dependent receptor-like beta-barrel" evidence="11">
    <location>
        <begin position="378"/>
        <end position="901"/>
    </location>
</feature>
<evidence type="ECO:0000256" key="4">
    <source>
        <dbReference type="ARBA" id="ARBA00022692"/>
    </source>
</evidence>
<dbReference type="GO" id="GO:0009279">
    <property type="term" value="C:cell outer membrane"/>
    <property type="evidence" value="ECO:0007669"/>
    <property type="project" value="UniProtKB-SubCell"/>
</dbReference>
<keyword evidence="10" id="KW-0732">Signal</keyword>
<keyword evidence="6 8" id="KW-0472">Membrane</keyword>
<accession>A0A290QIP3</accession>
<evidence type="ECO:0000313" key="13">
    <source>
        <dbReference type="EMBL" id="ATC63752.1"/>
    </source>
</evidence>
<dbReference type="AlphaFoldDB" id="A0A290QIP3"/>
<feature type="domain" description="TonB-dependent receptor plug" evidence="12">
    <location>
        <begin position="71"/>
        <end position="173"/>
    </location>
</feature>
<dbReference type="OrthoDB" id="337377at2"/>
<keyword evidence="5 9" id="KW-0798">TonB box</keyword>
<proteinExistence type="inferred from homology"/>
<name>A0A290QIP3_9BACT</name>
<evidence type="ECO:0000256" key="8">
    <source>
        <dbReference type="PROSITE-ProRule" id="PRU01360"/>
    </source>
</evidence>
<evidence type="ECO:0000256" key="2">
    <source>
        <dbReference type="ARBA" id="ARBA00022448"/>
    </source>
</evidence>
<dbReference type="PANTHER" id="PTHR47234">
    <property type="match status" value="1"/>
</dbReference>
<evidence type="ECO:0000259" key="11">
    <source>
        <dbReference type="Pfam" id="PF00593"/>
    </source>
</evidence>
<feature type="signal peptide" evidence="10">
    <location>
        <begin position="1"/>
        <end position="32"/>
    </location>
</feature>
<dbReference type="InterPro" id="IPR012910">
    <property type="entry name" value="Plug_dom"/>
</dbReference>
<dbReference type="Pfam" id="PF00593">
    <property type="entry name" value="TonB_dep_Rec_b-barrel"/>
    <property type="match status" value="1"/>
</dbReference>
<evidence type="ECO:0000256" key="5">
    <source>
        <dbReference type="ARBA" id="ARBA00023077"/>
    </source>
</evidence>
<evidence type="ECO:0000256" key="9">
    <source>
        <dbReference type="RuleBase" id="RU003357"/>
    </source>
</evidence>
<keyword evidence="7 8" id="KW-0998">Cell outer membrane</keyword>
<dbReference type="InterPro" id="IPR037066">
    <property type="entry name" value="Plug_dom_sf"/>
</dbReference>
<dbReference type="Gene3D" id="2.40.170.20">
    <property type="entry name" value="TonB-dependent receptor, beta-barrel domain"/>
    <property type="match status" value="1"/>
</dbReference>
<evidence type="ECO:0000256" key="6">
    <source>
        <dbReference type="ARBA" id="ARBA00023136"/>
    </source>
</evidence>
<keyword evidence="4 8" id="KW-0812">Transmembrane</keyword>
<dbReference type="KEGG" id="vbh:CMV30_07190"/>
<dbReference type="InterPro" id="IPR000531">
    <property type="entry name" value="Beta-barrel_TonB"/>
</dbReference>
<dbReference type="PANTHER" id="PTHR47234:SF1">
    <property type="entry name" value="TONB-DEPENDENT RECEPTOR"/>
    <property type="match status" value="1"/>
</dbReference>
<dbReference type="InterPro" id="IPR039426">
    <property type="entry name" value="TonB-dep_rcpt-like"/>
</dbReference>
<evidence type="ECO:0008006" key="15">
    <source>
        <dbReference type="Google" id="ProtNLM"/>
    </source>
</evidence>
<dbReference type="Proteomes" id="UP000217265">
    <property type="component" value="Chromosome"/>
</dbReference>
<dbReference type="RefSeq" id="WP_096055384.1">
    <property type="nucleotide sequence ID" value="NZ_CP023344.1"/>
</dbReference>
<evidence type="ECO:0000256" key="7">
    <source>
        <dbReference type="ARBA" id="ARBA00023237"/>
    </source>
</evidence>
<dbReference type="PROSITE" id="PS52016">
    <property type="entry name" value="TONB_DEPENDENT_REC_3"/>
    <property type="match status" value="1"/>
</dbReference>
<reference evidence="13 14" key="1">
    <citation type="submission" date="2017-09" db="EMBL/GenBank/DDBJ databases">
        <title>Complete genome sequence of Verrucomicrobial strain HZ-65, isolated from freshwater.</title>
        <authorList>
            <person name="Choi A."/>
        </authorList>
    </citation>
    <scope>NUCLEOTIDE SEQUENCE [LARGE SCALE GENOMIC DNA]</scope>
    <source>
        <strain evidence="13 14">HZ-65</strain>
    </source>
</reference>
<feature type="chain" id="PRO_5013352963" description="TonB-dependent receptor" evidence="10">
    <location>
        <begin position="33"/>
        <end position="941"/>
    </location>
</feature>
<evidence type="ECO:0000259" key="12">
    <source>
        <dbReference type="Pfam" id="PF07715"/>
    </source>
</evidence>
<dbReference type="SUPFAM" id="SSF56935">
    <property type="entry name" value="Porins"/>
    <property type="match status" value="1"/>
</dbReference>
<dbReference type="Gene3D" id="2.170.130.10">
    <property type="entry name" value="TonB-dependent receptor, plug domain"/>
    <property type="match status" value="1"/>
</dbReference>
<sequence>MKTSPVVGSAHRFVLAASAALAVGAVVLSAQTAPVQPTEERVVLQHVDVAPVLSEPMVITGSAVPVIPAEAFQPVTTISQVNLEDAGSGTLAEGLRTLVPGFFGEAGTELRANGGTGVAKANLRGLGGTLTLLDGQRSVFDELNLIPTIAVQGVEIAKDGASARYGADALTGVFNTVLVPSYRGAKVRAYYGNTTGDDMGTVRVGFIAGAAAGKTDVVVAGEYYHRNAVMSRDRVGSADADARSQGGQNWREFVTSGLTYAYHASDGWQYRVLAPGRTAGYGLSDFMVQTTAQYYNPRADTALIPEQENKSVYARINHQILPGGRLEAFARMLFAQNEYESAVSPLAINAINVTQYPAVSPHLPPVSSGLTVYYPPGYYYYLRPASIGPRGRIYERDVYDFQAGLKGKIPGGWSWEATYLYSWWYRDDTQTNSFDYAKLAAAINSGAYNPYALDSARGVNPTNSRAFDNPAALRDAAVQGRIDHDFGMRGGSVRAGGPVFELPAGKVQLAVGGDYTLSEQSVVPDRNITGQNGLMIGFNPAGFTASGYEARGVFAEVMVPLISSAQGITAVRDLRLSASVRRSEKDVKGAVRDLAGVYQQRSREFSETTPKVGVLYRPVRDVMFRATYAEGFRTPSLGHLFAAAGSSQLALSDPLGFTTASAVIVNSRGNPDLEPEESKTWNVGAVYTPKAAKGLRFEVDYYRGVVSNLIADGAQYALNANALTQGPGFRRGVAGSINPNAAFASAITRNSAGAVTAVSFYPVNASSREASGIDGQIVAEWPVTAAKVMSVLAWNTTLNWDLTTVGGQPSQNWLGRYVDASTNSISPGSIPRHRGRFSQGVEKGAWSVIGAVNRVSHLEDDATRTLGNRPRYVSQWTTFDAQLGYRWKAAGIEVRAGVNNIADEAAPFAAGAVNAVSNASYDVTLHNDIGRFVYVQVTKAF</sequence>